<feature type="transmembrane region" description="Helical" evidence="1">
    <location>
        <begin position="132"/>
        <end position="155"/>
    </location>
</feature>
<reference evidence="3" key="1">
    <citation type="journal article" date="2019" name="Int. J. Syst. Evol. Microbiol.">
        <title>The Global Catalogue of Microorganisms (GCM) 10K type strain sequencing project: providing services to taxonomists for standard genome sequencing and annotation.</title>
        <authorList>
            <consortium name="The Broad Institute Genomics Platform"/>
            <consortium name="The Broad Institute Genome Sequencing Center for Infectious Disease"/>
            <person name="Wu L."/>
            <person name="Ma J."/>
        </authorList>
    </citation>
    <scope>NUCLEOTIDE SEQUENCE [LARGE SCALE GENOMIC DNA]</scope>
    <source>
        <strain evidence="3">JCM 18720</strain>
    </source>
</reference>
<keyword evidence="1" id="KW-0812">Transmembrane</keyword>
<dbReference type="Pfam" id="PF06912">
    <property type="entry name" value="DUF1275"/>
    <property type="match status" value="1"/>
</dbReference>
<protein>
    <submittedName>
        <fullName evidence="2">YoaK family protein</fullName>
    </submittedName>
</protein>
<sequence>MISKLPRWVEAGAFSLALLAGTVNAVGLLGVEHQSLSHLSGIATQLGSGLVTKAPGLWHLGGIILSFLVGSALSGWLIGQSSLRLGRHYDTLLWLEATLLMMAALLLTHGGLGGHYFASAACGLQNALVTTYSGAIVRTTHVTGVITDLGLMLGGRLRGGDFDRRKFWLLILIVAGFIGGGFLGALLFARWQFLALIGPALACSALALSYRIYRATKGQGA</sequence>
<evidence type="ECO:0000256" key="1">
    <source>
        <dbReference type="SAM" id="Phobius"/>
    </source>
</evidence>
<name>A0ABP9SGN6_9GAMM</name>
<keyword evidence="1" id="KW-0472">Membrane</keyword>
<keyword evidence="1" id="KW-1133">Transmembrane helix</keyword>
<feature type="transmembrane region" description="Helical" evidence="1">
    <location>
        <begin position="193"/>
        <end position="213"/>
    </location>
</feature>
<dbReference type="EMBL" id="BAABLF010000030">
    <property type="protein sequence ID" value="GAA5194890.1"/>
    <property type="molecule type" value="Genomic_DNA"/>
</dbReference>
<accession>A0ABP9SGN6</accession>
<feature type="transmembrane region" description="Helical" evidence="1">
    <location>
        <begin position="167"/>
        <end position="187"/>
    </location>
</feature>
<comment type="caution">
    <text evidence="2">The sequence shown here is derived from an EMBL/GenBank/DDBJ whole genome shotgun (WGS) entry which is preliminary data.</text>
</comment>
<feature type="transmembrane region" description="Helical" evidence="1">
    <location>
        <begin position="91"/>
        <end position="112"/>
    </location>
</feature>
<organism evidence="2 3">
    <name type="scientific">Ferrimonas gelatinilytica</name>
    <dbReference type="NCBI Taxonomy" id="1255257"/>
    <lineage>
        <taxon>Bacteria</taxon>
        <taxon>Pseudomonadati</taxon>
        <taxon>Pseudomonadota</taxon>
        <taxon>Gammaproteobacteria</taxon>
        <taxon>Alteromonadales</taxon>
        <taxon>Ferrimonadaceae</taxon>
        <taxon>Ferrimonas</taxon>
    </lineage>
</organism>
<dbReference type="Proteomes" id="UP001501600">
    <property type="component" value="Unassembled WGS sequence"/>
</dbReference>
<gene>
    <name evidence="2" type="ORF">GCM10025772_28900</name>
</gene>
<dbReference type="InterPro" id="IPR010699">
    <property type="entry name" value="DUF1275"/>
</dbReference>
<evidence type="ECO:0000313" key="3">
    <source>
        <dbReference type="Proteomes" id="UP001501600"/>
    </source>
</evidence>
<keyword evidence="3" id="KW-1185">Reference proteome</keyword>
<dbReference type="RefSeq" id="WP_345317885.1">
    <property type="nucleotide sequence ID" value="NZ_BAABLF010000030.1"/>
</dbReference>
<dbReference type="PANTHER" id="PTHR37314:SF4">
    <property type="entry name" value="UPF0700 TRANSMEMBRANE PROTEIN YOAK"/>
    <property type="match status" value="1"/>
</dbReference>
<evidence type="ECO:0000313" key="2">
    <source>
        <dbReference type="EMBL" id="GAA5194890.1"/>
    </source>
</evidence>
<proteinExistence type="predicted"/>
<dbReference type="PANTHER" id="PTHR37314">
    <property type="entry name" value="SLR0142 PROTEIN"/>
    <property type="match status" value="1"/>
</dbReference>
<feature type="transmembrane region" description="Helical" evidence="1">
    <location>
        <begin position="57"/>
        <end position="79"/>
    </location>
</feature>